<dbReference type="EMBL" id="RSCJ01000008">
    <property type="protein sequence ID" value="RUR83044.1"/>
    <property type="molecule type" value="Genomic_DNA"/>
</dbReference>
<dbReference type="SMART" id="SM00829">
    <property type="entry name" value="PKS_ER"/>
    <property type="match status" value="1"/>
</dbReference>
<dbReference type="OrthoDB" id="9809185at2"/>
<dbReference type="Gene3D" id="3.40.50.720">
    <property type="entry name" value="NAD(P)-binding Rossmann-like Domain"/>
    <property type="match status" value="1"/>
</dbReference>
<dbReference type="Proteomes" id="UP000268857">
    <property type="component" value="Unassembled WGS sequence"/>
</dbReference>
<reference evidence="3 4" key="1">
    <citation type="journal article" date="2019" name="Genome Biol. Evol.">
        <title>Day and night: Metabolic profiles and evolutionary relationships of six axenic non-marine cyanobacteria.</title>
        <authorList>
            <person name="Will S.E."/>
            <person name="Henke P."/>
            <person name="Boedeker C."/>
            <person name="Huang S."/>
            <person name="Brinkmann H."/>
            <person name="Rohde M."/>
            <person name="Jarek M."/>
            <person name="Friedl T."/>
            <person name="Seufert S."/>
            <person name="Schumacher M."/>
            <person name="Overmann J."/>
            <person name="Neumann-Schaal M."/>
            <person name="Petersen J."/>
        </authorList>
    </citation>
    <scope>NUCLEOTIDE SEQUENCE [LARGE SCALE GENOMIC DNA]</scope>
    <source>
        <strain evidence="3 4">PCC 6912</strain>
    </source>
</reference>
<accession>A0A3S5K271</accession>
<dbReference type="InterPro" id="IPR011032">
    <property type="entry name" value="GroES-like_sf"/>
</dbReference>
<feature type="domain" description="Enoyl reductase (ER)" evidence="2">
    <location>
        <begin position="50"/>
        <end position="364"/>
    </location>
</feature>
<dbReference type="PANTHER" id="PTHR43677:SF3">
    <property type="entry name" value="PROSTAGLANDIN REDUCTASE 3"/>
    <property type="match status" value="1"/>
</dbReference>
<dbReference type="InterPro" id="IPR036291">
    <property type="entry name" value="NAD(P)-bd_dom_sf"/>
</dbReference>
<dbReference type="InterPro" id="IPR020843">
    <property type="entry name" value="ER"/>
</dbReference>
<dbReference type="PANTHER" id="PTHR43677">
    <property type="entry name" value="SHORT-CHAIN DEHYDROGENASE/REDUCTASE"/>
    <property type="match status" value="1"/>
</dbReference>
<evidence type="ECO:0000313" key="4">
    <source>
        <dbReference type="Proteomes" id="UP000268857"/>
    </source>
</evidence>
<name>A0A3S5K271_CHLFR</name>
<dbReference type="GO" id="GO:0008270">
    <property type="term" value="F:zinc ion binding"/>
    <property type="evidence" value="ECO:0007669"/>
    <property type="project" value="InterPro"/>
</dbReference>
<dbReference type="FunFam" id="3.40.50.720:FF:000121">
    <property type="entry name" value="Prostaglandin reductase 2"/>
    <property type="match status" value="1"/>
</dbReference>
<dbReference type="PROSITE" id="PS01162">
    <property type="entry name" value="QOR_ZETA_CRYSTAL"/>
    <property type="match status" value="1"/>
</dbReference>
<dbReference type="GO" id="GO:0016491">
    <property type="term" value="F:oxidoreductase activity"/>
    <property type="evidence" value="ECO:0007669"/>
    <property type="project" value="UniProtKB-KW"/>
</dbReference>
<dbReference type="SUPFAM" id="SSF50129">
    <property type="entry name" value="GroES-like"/>
    <property type="match status" value="1"/>
</dbReference>
<dbReference type="SUPFAM" id="SSF51735">
    <property type="entry name" value="NAD(P)-binding Rossmann-fold domains"/>
    <property type="match status" value="1"/>
</dbReference>
<dbReference type="AlphaFoldDB" id="A0A3S5K271"/>
<protein>
    <recommendedName>
        <fullName evidence="2">Enoyl reductase (ER) domain-containing protein</fullName>
    </recommendedName>
</protein>
<sequence length="368" mass="40512">MKQVSPAKDERGFFSYTPHPYTLTPLFQVRKMSSRTYKKLIAKKFSQDFKSAIEIIESPIPEPTGDEIVIRNKFAGINSGFDTLLCQGKVPYVNLTPPFDLGVEAVGEVVAVGDNIQNFQVGDAVVTTVRGGGYREYQAINANLAVKVRQATPEVLTLMPTGISALVALEKVGEMKSNEVVLVTAAAGGTGHIAVQLAKLAGNHVIGTCGSPKKAELLASLGCDRIINYHTENLDRVLKQEYPNGVNLVFDCVGRQVFDTCLENIAIRGRLVVVGFISEYGRNLEEVTQPRIYHQLFWKAASVRGFLMPLYQEYAAEARDRLLHLFYTNQLKVAVDPTQFQGVESIPNAVEYLLSGKNCGKVVVRFSH</sequence>
<organism evidence="3 4">
    <name type="scientific">Chlorogloeopsis fritschii PCC 6912</name>
    <dbReference type="NCBI Taxonomy" id="211165"/>
    <lineage>
        <taxon>Bacteria</taxon>
        <taxon>Bacillati</taxon>
        <taxon>Cyanobacteriota</taxon>
        <taxon>Cyanophyceae</taxon>
        <taxon>Nostocales</taxon>
        <taxon>Chlorogloeopsidaceae</taxon>
        <taxon>Chlorogloeopsis</taxon>
    </lineage>
</organism>
<evidence type="ECO:0000256" key="1">
    <source>
        <dbReference type="ARBA" id="ARBA00023002"/>
    </source>
</evidence>
<proteinExistence type="predicted"/>
<dbReference type="STRING" id="211165.GCA_000317285_00570"/>
<gene>
    <name evidence="3" type="ORF">PCC6912_24180</name>
</gene>
<dbReference type="InterPro" id="IPR002364">
    <property type="entry name" value="Quin_OxRdtase/zeta-crystal_CS"/>
</dbReference>
<keyword evidence="1" id="KW-0560">Oxidoreductase</keyword>
<evidence type="ECO:0000259" key="2">
    <source>
        <dbReference type="SMART" id="SM00829"/>
    </source>
</evidence>
<dbReference type="InterPro" id="IPR013149">
    <property type="entry name" value="ADH-like_C"/>
</dbReference>
<dbReference type="InterPro" id="IPR051397">
    <property type="entry name" value="Zn-ADH-like_protein"/>
</dbReference>
<keyword evidence="4" id="KW-1185">Reference proteome</keyword>
<dbReference type="Gene3D" id="3.90.180.10">
    <property type="entry name" value="Medium-chain alcohol dehydrogenases, catalytic domain"/>
    <property type="match status" value="1"/>
</dbReference>
<dbReference type="Pfam" id="PF08240">
    <property type="entry name" value="ADH_N"/>
    <property type="match status" value="1"/>
</dbReference>
<dbReference type="Pfam" id="PF00107">
    <property type="entry name" value="ADH_zinc_N"/>
    <property type="match status" value="1"/>
</dbReference>
<evidence type="ECO:0000313" key="3">
    <source>
        <dbReference type="EMBL" id="RUR83044.1"/>
    </source>
</evidence>
<dbReference type="InterPro" id="IPR013154">
    <property type="entry name" value="ADH-like_N"/>
</dbReference>
<comment type="caution">
    <text evidence="3">The sequence shown here is derived from an EMBL/GenBank/DDBJ whole genome shotgun (WGS) entry which is preliminary data.</text>
</comment>